<dbReference type="GO" id="GO:0005634">
    <property type="term" value="C:nucleus"/>
    <property type="evidence" value="ECO:0007669"/>
    <property type="project" value="TreeGrafter"/>
</dbReference>
<feature type="region of interest" description="Disordered" evidence="1">
    <location>
        <begin position="655"/>
        <end position="682"/>
    </location>
</feature>
<dbReference type="GO" id="GO:0043565">
    <property type="term" value="F:sequence-specific DNA binding"/>
    <property type="evidence" value="ECO:0007669"/>
    <property type="project" value="TreeGrafter"/>
</dbReference>
<dbReference type="AlphaFoldDB" id="A0A250XP58"/>
<keyword evidence="3" id="KW-1185">Reference proteome</keyword>
<evidence type="ECO:0000256" key="1">
    <source>
        <dbReference type="SAM" id="MobiDB-lite"/>
    </source>
</evidence>
<name>A0A250XP58_9CHLO</name>
<dbReference type="GO" id="GO:0005516">
    <property type="term" value="F:calmodulin binding"/>
    <property type="evidence" value="ECO:0007669"/>
    <property type="project" value="InterPro"/>
</dbReference>
<dbReference type="GO" id="GO:0080142">
    <property type="term" value="P:regulation of salicylic acid biosynthetic process"/>
    <property type="evidence" value="ECO:0007669"/>
    <property type="project" value="TreeGrafter"/>
</dbReference>
<proteinExistence type="predicted"/>
<dbReference type="Proteomes" id="UP000232323">
    <property type="component" value="Unassembled WGS sequence"/>
</dbReference>
<dbReference type="STRING" id="1157962.A0A250XP58"/>
<dbReference type="PANTHER" id="PTHR31713">
    <property type="entry name" value="OS02G0177800 PROTEIN"/>
    <property type="match status" value="1"/>
</dbReference>
<sequence length="748" mass="80599">MDSAVQLPLELRPFRSVVDAYVTAKVKQFAISWSHRLNLGWTPSQLDLAVNETLGSMNQQEQAISNARTLRLVLRHDCQSTGCGEGGCLLCQYNPSRLCKRNLKIKYLIDDHLRAKCGAPLRVELVDDSGACVSEGLPQGTQLEVHVLNGEKYKELCPDNTLLSHLHLRSCVISHHQKALLKREGGSDEQLRCFLQLERGQGPLSDLQVTTSSEALLAGKAPTFRLLVWAVDALGEPVANVTYVVSENFVVATKRVKHAIKSDIPSVADSVSKLVHIGKATVDKLLDLRNAAKEEGFEIGIPDDLNRIEKVGQFQQLVEQSEMNSDLKNKVRHLLKLSPEKWEEVSQHALAAVVPDFRNRVWWCPNIRSGLLFACKNGAVVMEHPIALVKMAVTQGEEDQVIPIHQLDPVLFHTIPKLKQQAVQSWYAASHPGWAIYWKEGQDTDLMSLMHTSHLMTASAPPLLISPPSDIAGLQAAARHPAPSPFAAAAQPPSAPPVLKTGTSASPFATGMSSLMGNISDAFPSWQDPGQPVSVKGTHVATEAAGVLNNDVSLGGGSVLINTQEVAVHGSAANLVNSLNFPSLPTDLLKSDSQAAPGTVWSADPNRSSDWMASGAIQSLIQMQGLASQAAGVGNLASHQQGANSFVAEMEARKDRAGLAGASQQTGALHPPPSVDRSSSLNLNQSNSIDLEKMMMSGQQLVEGASWRNPLMMGFNDSPSMKGTGVDMGAGEIQAAAKEDPAEKRQRV</sequence>
<dbReference type="InterPro" id="IPR012416">
    <property type="entry name" value="CBP60"/>
</dbReference>
<dbReference type="GO" id="GO:0003700">
    <property type="term" value="F:DNA-binding transcription factor activity"/>
    <property type="evidence" value="ECO:0007669"/>
    <property type="project" value="TreeGrafter"/>
</dbReference>
<evidence type="ECO:0000313" key="2">
    <source>
        <dbReference type="EMBL" id="GAX84826.1"/>
    </source>
</evidence>
<dbReference type="EMBL" id="BEGY01000137">
    <property type="protein sequence ID" value="GAX84826.1"/>
    <property type="molecule type" value="Genomic_DNA"/>
</dbReference>
<reference evidence="2 3" key="1">
    <citation type="submission" date="2017-08" db="EMBL/GenBank/DDBJ databases">
        <title>Acidophilic green algal genome provides insights into adaptation to an acidic environment.</title>
        <authorList>
            <person name="Hirooka S."/>
            <person name="Hirose Y."/>
            <person name="Kanesaki Y."/>
            <person name="Higuchi S."/>
            <person name="Fujiwara T."/>
            <person name="Onuma R."/>
            <person name="Era A."/>
            <person name="Ohbayashi R."/>
            <person name="Uzuka A."/>
            <person name="Nozaki H."/>
            <person name="Yoshikawa H."/>
            <person name="Miyagishima S.Y."/>
        </authorList>
    </citation>
    <scope>NUCLEOTIDE SEQUENCE [LARGE SCALE GENOMIC DNA]</scope>
    <source>
        <strain evidence="2 3">NIES-2499</strain>
    </source>
</reference>
<accession>A0A250XP58</accession>
<evidence type="ECO:0000313" key="3">
    <source>
        <dbReference type="Proteomes" id="UP000232323"/>
    </source>
</evidence>
<comment type="caution">
    <text evidence="2">The sequence shown here is derived from an EMBL/GenBank/DDBJ whole genome shotgun (WGS) entry which is preliminary data.</text>
</comment>
<organism evidence="2 3">
    <name type="scientific">Chlamydomonas eustigma</name>
    <dbReference type="NCBI Taxonomy" id="1157962"/>
    <lineage>
        <taxon>Eukaryota</taxon>
        <taxon>Viridiplantae</taxon>
        <taxon>Chlorophyta</taxon>
        <taxon>core chlorophytes</taxon>
        <taxon>Chlorophyceae</taxon>
        <taxon>CS clade</taxon>
        <taxon>Chlamydomonadales</taxon>
        <taxon>Chlamydomonadaceae</taxon>
        <taxon>Chlamydomonas</taxon>
    </lineage>
</organism>
<gene>
    <name evidence="2" type="ORF">CEUSTIGMA_g12247.t1</name>
</gene>
<protein>
    <submittedName>
        <fullName evidence="2">Uncharacterized protein</fullName>
    </submittedName>
</protein>
<dbReference type="OrthoDB" id="512636at2759"/>
<dbReference type="PANTHER" id="PTHR31713:SF96">
    <property type="entry name" value="OS02G0562300 PROTEIN"/>
    <property type="match status" value="1"/>
</dbReference>